<reference evidence="4" key="2">
    <citation type="submission" date="2023-05" db="EMBL/GenBank/DDBJ databases">
        <authorList>
            <consortium name="Lawrence Berkeley National Laboratory"/>
            <person name="Steindorff A."/>
            <person name="Hensen N."/>
            <person name="Bonometti L."/>
            <person name="Westerberg I."/>
            <person name="Brannstrom I.O."/>
            <person name="Guillou S."/>
            <person name="Cros-Aarteil S."/>
            <person name="Calhoun S."/>
            <person name="Haridas S."/>
            <person name="Kuo A."/>
            <person name="Mondo S."/>
            <person name="Pangilinan J."/>
            <person name="Riley R."/>
            <person name="Labutti K."/>
            <person name="Andreopoulos B."/>
            <person name="Lipzen A."/>
            <person name="Chen C."/>
            <person name="Yanf M."/>
            <person name="Daum C."/>
            <person name="Ng V."/>
            <person name="Clum A."/>
            <person name="Ohm R."/>
            <person name="Martin F."/>
            <person name="Silar P."/>
            <person name="Natvig D."/>
            <person name="Lalanne C."/>
            <person name="Gautier V."/>
            <person name="Ament-Velasquez S.L."/>
            <person name="Kruys A."/>
            <person name="Hutchinson M.I."/>
            <person name="Powell A.J."/>
            <person name="Barry K."/>
            <person name="Miller A.N."/>
            <person name="Grigoriev I.V."/>
            <person name="Debuchy R."/>
            <person name="Gladieux P."/>
            <person name="Thoren M.H."/>
            <person name="Johannesson H."/>
        </authorList>
    </citation>
    <scope>NUCLEOTIDE SEQUENCE</scope>
    <source>
        <strain evidence="4">PSN309</strain>
    </source>
</reference>
<sequence>MWFIPLALAATSFLSSAINAKEICPLYGPLLPRPTNLLQAPGIIAAGQILDGIFADYIDNDKSTGSDHFSYAVEVFSGSEEKPLWSHYWTAPNLKDFNSSGVKQLDTNSVYRIGSITKVFTVLSFLASVGDGIWNDPITKHLPEIEEIFAKSSDSSPIFAPDWDAITVGSLASQTSGLMRDYALLGELSYQLNLTDLYAMGFPPIPLENFPPCGSYPTCNRTQLFQGLERIPPSFGPFTTPTYSNIGFVLLSYIAERKTGKEFKTLVKEKVLDPLNLKHTFLSAPDQSLGIIPGNLRSTSWGYELAEESATGNMYASPGDLSALGRAIMSSKILKPSMTRRWLKPVAFTSDPLAAVGSPWGIRQLNVGPSKNSSYQIIHTFNKAGSLGAYSTLLAIMPELDIGFTIMAAGDPPAGLAMDIADTLTSTYMPTMMYVARTQAEATFGGQYRAVGVVSNNSSAPANNITTHKADGSPRFNMMRRFTNSSQPLNSSLTISLDASKPGLGVTQWISNGTEIAYIAAAINSNISREYFDQMRPSVRLYPTGLEEKLSNGGKKVAFKAVFEDLGLPGKTGSFSSDCATWVGVTAVVYGSRPLDLFIFEMDASGKVKAVENAALRVRLEKVS</sequence>
<name>A0AAN6WP43_9PEZI</name>
<proteinExistence type="predicted"/>
<dbReference type="InterPro" id="IPR058664">
    <property type="entry name" value="ARB_00930-like_C"/>
</dbReference>
<dbReference type="Gene3D" id="3.40.710.10">
    <property type="entry name" value="DD-peptidase/beta-lactamase superfamily"/>
    <property type="match status" value="1"/>
</dbReference>
<evidence type="ECO:0000256" key="1">
    <source>
        <dbReference type="SAM" id="SignalP"/>
    </source>
</evidence>
<dbReference type="AlphaFoldDB" id="A0AAN6WP43"/>
<dbReference type="InterPro" id="IPR012338">
    <property type="entry name" value="Beta-lactam/transpept-like"/>
</dbReference>
<comment type="caution">
    <text evidence="4">The sequence shown here is derived from an EMBL/GenBank/DDBJ whole genome shotgun (WGS) entry which is preliminary data.</text>
</comment>
<reference evidence="4" key="1">
    <citation type="journal article" date="2023" name="Mol. Phylogenet. Evol.">
        <title>Genome-scale phylogeny and comparative genomics of the fungal order Sordariales.</title>
        <authorList>
            <person name="Hensen N."/>
            <person name="Bonometti L."/>
            <person name="Westerberg I."/>
            <person name="Brannstrom I.O."/>
            <person name="Guillou S."/>
            <person name="Cros-Aarteil S."/>
            <person name="Calhoun S."/>
            <person name="Haridas S."/>
            <person name="Kuo A."/>
            <person name="Mondo S."/>
            <person name="Pangilinan J."/>
            <person name="Riley R."/>
            <person name="LaButti K."/>
            <person name="Andreopoulos B."/>
            <person name="Lipzen A."/>
            <person name="Chen C."/>
            <person name="Yan M."/>
            <person name="Daum C."/>
            <person name="Ng V."/>
            <person name="Clum A."/>
            <person name="Steindorff A."/>
            <person name="Ohm R.A."/>
            <person name="Martin F."/>
            <person name="Silar P."/>
            <person name="Natvig D.O."/>
            <person name="Lalanne C."/>
            <person name="Gautier V."/>
            <person name="Ament-Velasquez S.L."/>
            <person name="Kruys A."/>
            <person name="Hutchinson M.I."/>
            <person name="Powell A.J."/>
            <person name="Barry K."/>
            <person name="Miller A.N."/>
            <person name="Grigoriev I.V."/>
            <person name="Debuchy R."/>
            <person name="Gladieux P."/>
            <person name="Hiltunen Thoren M."/>
            <person name="Johannesson H."/>
        </authorList>
    </citation>
    <scope>NUCLEOTIDE SEQUENCE</scope>
    <source>
        <strain evidence="4">PSN309</strain>
    </source>
</reference>
<keyword evidence="1" id="KW-0732">Signal</keyword>
<dbReference type="EMBL" id="MU864449">
    <property type="protein sequence ID" value="KAK4185459.1"/>
    <property type="molecule type" value="Genomic_DNA"/>
</dbReference>
<feature type="domain" description="Beta-lactamase-like ARB-00930-like C-terminal" evidence="3">
    <location>
        <begin position="480"/>
        <end position="623"/>
    </location>
</feature>
<feature type="signal peptide" evidence="1">
    <location>
        <begin position="1"/>
        <end position="20"/>
    </location>
</feature>
<gene>
    <name evidence="4" type="ORF">QBC35DRAFT_414883</name>
</gene>
<feature type="domain" description="Beta-lactamase-related" evidence="2">
    <location>
        <begin position="103"/>
        <end position="416"/>
    </location>
</feature>
<keyword evidence="5" id="KW-1185">Reference proteome</keyword>
<dbReference type="PANTHER" id="PTHR22935">
    <property type="entry name" value="PENICILLIN-BINDING PROTEIN"/>
    <property type="match status" value="1"/>
</dbReference>
<evidence type="ECO:0000313" key="5">
    <source>
        <dbReference type="Proteomes" id="UP001302126"/>
    </source>
</evidence>
<evidence type="ECO:0000313" key="4">
    <source>
        <dbReference type="EMBL" id="KAK4185459.1"/>
    </source>
</evidence>
<dbReference type="InterPro" id="IPR051478">
    <property type="entry name" value="Beta-lactamase-like_AB/R"/>
</dbReference>
<accession>A0AAN6WP43</accession>
<organism evidence="4 5">
    <name type="scientific">Podospora australis</name>
    <dbReference type="NCBI Taxonomy" id="1536484"/>
    <lineage>
        <taxon>Eukaryota</taxon>
        <taxon>Fungi</taxon>
        <taxon>Dikarya</taxon>
        <taxon>Ascomycota</taxon>
        <taxon>Pezizomycotina</taxon>
        <taxon>Sordariomycetes</taxon>
        <taxon>Sordariomycetidae</taxon>
        <taxon>Sordariales</taxon>
        <taxon>Podosporaceae</taxon>
        <taxon>Podospora</taxon>
    </lineage>
</organism>
<dbReference type="SUPFAM" id="SSF56601">
    <property type="entry name" value="beta-lactamase/transpeptidase-like"/>
    <property type="match status" value="1"/>
</dbReference>
<evidence type="ECO:0000259" key="3">
    <source>
        <dbReference type="Pfam" id="PF26335"/>
    </source>
</evidence>
<dbReference type="Proteomes" id="UP001302126">
    <property type="component" value="Unassembled WGS sequence"/>
</dbReference>
<dbReference type="Pfam" id="PF00144">
    <property type="entry name" value="Beta-lactamase"/>
    <property type="match status" value="1"/>
</dbReference>
<dbReference type="Pfam" id="PF26335">
    <property type="entry name" value="ARB_00930_C"/>
    <property type="match status" value="1"/>
</dbReference>
<evidence type="ECO:0000259" key="2">
    <source>
        <dbReference type="Pfam" id="PF00144"/>
    </source>
</evidence>
<dbReference type="InterPro" id="IPR001466">
    <property type="entry name" value="Beta-lactam-related"/>
</dbReference>
<feature type="chain" id="PRO_5042970238" evidence="1">
    <location>
        <begin position="21"/>
        <end position="624"/>
    </location>
</feature>
<protein>
    <submittedName>
        <fullName evidence="4">Beta-lactamase-like protein 2</fullName>
    </submittedName>
</protein>
<dbReference type="PANTHER" id="PTHR22935:SF97">
    <property type="entry name" value="BETA-LACTAMASE-RELATED DOMAIN-CONTAINING PROTEIN"/>
    <property type="match status" value="1"/>
</dbReference>